<keyword evidence="2" id="KW-1185">Reference proteome</keyword>
<name>A0A7H9CGJ1_9BACT</name>
<dbReference type="KEGG" id="cinf:CINF_0746"/>
<organism evidence="1 2">
    <name type="scientific">Candidatus Campylobacter infans</name>
    <dbReference type="NCBI Taxonomy" id="2561898"/>
    <lineage>
        <taxon>Bacteria</taxon>
        <taxon>Pseudomonadati</taxon>
        <taxon>Campylobacterota</taxon>
        <taxon>Epsilonproteobacteria</taxon>
        <taxon>Campylobacterales</taxon>
        <taxon>Campylobacteraceae</taxon>
        <taxon>Campylobacter</taxon>
    </lineage>
</organism>
<gene>
    <name evidence="1" type="ORF">CINF_0746</name>
</gene>
<dbReference type="EMBL" id="CP049075">
    <property type="protein sequence ID" value="QLI05267.1"/>
    <property type="molecule type" value="Genomic_DNA"/>
</dbReference>
<dbReference type="AlphaFoldDB" id="A0A7H9CGJ1"/>
<sequence>MLLFIKCGKKACVNAPSPKSRLKRLGNLKATKNISLQSPAPRLAAVSRSRKNPKMREIKIPAELVKKCLSISPQKFLLIIARLEAFWQVKIYEILKFACLEVFRNFKNKAKIKGYFTKIAKFLCLYKIGKREIK</sequence>
<accession>A0A7H9CGJ1</accession>
<protein>
    <submittedName>
        <fullName evidence="1">Uncharacterized protein</fullName>
    </submittedName>
</protein>
<proteinExistence type="predicted"/>
<dbReference type="Proteomes" id="UP000509414">
    <property type="component" value="Chromosome"/>
</dbReference>
<reference evidence="1 2" key="1">
    <citation type="submission" date="2020-02" db="EMBL/GenBank/DDBJ databases">
        <title>Complete genome sequence of the novel Campylobacter species Candidatus Campylobacter infans.</title>
        <authorList>
            <person name="Duim B."/>
            <person name="Zomer A."/>
            <person name="van der Graaf L."/>
            <person name="Wagenaar J."/>
        </authorList>
    </citation>
    <scope>NUCLEOTIDE SEQUENCE [LARGE SCALE GENOMIC DNA]</scope>
    <source>
        <strain evidence="1 2">19S00001</strain>
    </source>
</reference>
<evidence type="ECO:0000313" key="2">
    <source>
        <dbReference type="Proteomes" id="UP000509414"/>
    </source>
</evidence>
<evidence type="ECO:0000313" key="1">
    <source>
        <dbReference type="EMBL" id="QLI05267.1"/>
    </source>
</evidence>